<keyword evidence="1" id="KW-0812">Transmembrane</keyword>
<keyword evidence="3" id="KW-0808">Transferase</keyword>
<keyword evidence="1" id="KW-0472">Membrane</keyword>
<evidence type="ECO:0000313" key="3">
    <source>
        <dbReference type="EMBL" id="SIR09723.1"/>
    </source>
</evidence>
<keyword evidence="1" id="KW-1133">Transmembrane helix</keyword>
<dbReference type="AlphaFoldDB" id="A0A1N6Y594"/>
<protein>
    <submittedName>
        <fullName evidence="3">Methyltransferase domain-containing protein</fullName>
    </submittedName>
</protein>
<dbReference type="Proteomes" id="UP000186953">
    <property type="component" value="Unassembled WGS sequence"/>
</dbReference>
<evidence type="ECO:0000313" key="4">
    <source>
        <dbReference type="Proteomes" id="UP000186953"/>
    </source>
</evidence>
<evidence type="ECO:0000256" key="1">
    <source>
        <dbReference type="SAM" id="Phobius"/>
    </source>
</evidence>
<organism evidence="3 4">
    <name type="scientific">Maribacter ulvicola</name>
    <dbReference type="NCBI Taxonomy" id="228959"/>
    <lineage>
        <taxon>Bacteria</taxon>
        <taxon>Pseudomonadati</taxon>
        <taxon>Bacteroidota</taxon>
        <taxon>Flavobacteriia</taxon>
        <taxon>Flavobacteriales</taxon>
        <taxon>Flavobacteriaceae</taxon>
        <taxon>Maribacter</taxon>
    </lineage>
</organism>
<name>A0A1N6Y594_9FLAO</name>
<feature type="transmembrane region" description="Helical" evidence="1">
    <location>
        <begin position="48"/>
        <end position="69"/>
    </location>
</feature>
<dbReference type="InterPro" id="IPR029063">
    <property type="entry name" value="SAM-dependent_MTases_sf"/>
</dbReference>
<proteinExistence type="predicted"/>
<keyword evidence="4" id="KW-1185">Reference proteome</keyword>
<gene>
    <name evidence="3" type="ORF">SAMN05421797_10683</name>
</gene>
<dbReference type="OrthoDB" id="9810615at2"/>
<dbReference type="Gene3D" id="3.40.50.150">
    <property type="entry name" value="Vaccinia Virus protein VP39"/>
    <property type="match status" value="1"/>
</dbReference>
<dbReference type="Pfam" id="PF08241">
    <property type="entry name" value="Methyltransf_11"/>
    <property type="match status" value="1"/>
</dbReference>
<dbReference type="GO" id="GO:0032259">
    <property type="term" value="P:methylation"/>
    <property type="evidence" value="ECO:0007669"/>
    <property type="project" value="UniProtKB-KW"/>
</dbReference>
<dbReference type="RefSeq" id="WP_076549561.1">
    <property type="nucleotide sequence ID" value="NZ_FTMA01000006.1"/>
</dbReference>
<keyword evidence="3" id="KW-0489">Methyltransferase</keyword>
<sequence>MELKRAPFQGVINIIRFNWHFYVIAVLLLLFALGLQIIAPFYLQRILFWSTLLGTITIIISLLVSYYIYDYSSLYQLSWLPNLNDKKVLNINAGFDETSEIIRGDFTNIELTKCDFYDSKKHTEVSIERARLLYPPSRDTIKVNTHKLPFKDNTFSVVIVMFSAHEIRNTEERELFFKELVRVMKEDGQIFVTEHLRDSFNFMAYTIGFFHFYSKSSWLQTFKNAGLSLIKEKKNTPFVSTFILQENGDTN</sequence>
<dbReference type="EMBL" id="FTMA01000006">
    <property type="protein sequence ID" value="SIR09723.1"/>
    <property type="molecule type" value="Genomic_DNA"/>
</dbReference>
<dbReference type="InterPro" id="IPR013216">
    <property type="entry name" value="Methyltransf_11"/>
</dbReference>
<feature type="domain" description="Methyltransferase type 11" evidence="2">
    <location>
        <begin position="126"/>
        <end position="191"/>
    </location>
</feature>
<dbReference type="STRING" id="228959.SAMN05421797_10683"/>
<dbReference type="GO" id="GO:0008757">
    <property type="term" value="F:S-adenosylmethionine-dependent methyltransferase activity"/>
    <property type="evidence" value="ECO:0007669"/>
    <property type="project" value="InterPro"/>
</dbReference>
<reference evidence="4" key="1">
    <citation type="submission" date="2017-01" db="EMBL/GenBank/DDBJ databases">
        <authorList>
            <person name="Varghese N."/>
            <person name="Submissions S."/>
        </authorList>
    </citation>
    <scope>NUCLEOTIDE SEQUENCE [LARGE SCALE GENOMIC DNA]</scope>
    <source>
        <strain evidence="4">DSM 15366</strain>
    </source>
</reference>
<feature type="transmembrane region" description="Helical" evidence="1">
    <location>
        <begin position="21"/>
        <end position="42"/>
    </location>
</feature>
<dbReference type="SUPFAM" id="SSF53335">
    <property type="entry name" value="S-adenosyl-L-methionine-dependent methyltransferases"/>
    <property type="match status" value="1"/>
</dbReference>
<accession>A0A1N6Y594</accession>
<evidence type="ECO:0000259" key="2">
    <source>
        <dbReference type="Pfam" id="PF08241"/>
    </source>
</evidence>